<sequence>MSLNNNHNRMHYKGYAKFLNAAKKKFSFLTTDYNFKLNEEGLVHPEYFPDAAANLRFDSSIIGIEISWYFAGAMIGIAFYELKDGKVPKDQGVYTRIFDIYNLVEFSIKGPPNSHFLLKDAGDVNFSKIKKRSEIIKKDMDKVLDNLADLLKKFGSRIFENDLSIFSEIMNYQKEQSQMKRDSKQSKL</sequence>
<protein>
    <submittedName>
        <fullName evidence="1">Uncharacterized protein</fullName>
    </submittedName>
</protein>
<evidence type="ECO:0000313" key="2">
    <source>
        <dbReference type="Proteomes" id="UP000094669"/>
    </source>
</evidence>
<organism evidence="1 2">
    <name type="scientific">Leptospira inadai serovar Lyme</name>
    <dbReference type="NCBI Taxonomy" id="293084"/>
    <lineage>
        <taxon>Bacteria</taxon>
        <taxon>Pseudomonadati</taxon>
        <taxon>Spirochaetota</taxon>
        <taxon>Spirochaetia</taxon>
        <taxon>Leptospirales</taxon>
        <taxon>Leptospiraceae</taxon>
        <taxon>Leptospira</taxon>
    </lineage>
</organism>
<proteinExistence type="predicted"/>
<accession>A0ABX4YE03</accession>
<reference evidence="1" key="1">
    <citation type="submission" date="2018-01" db="EMBL/GenBank/DDBJ databases">
        <title>Genomic characterization of Leptospira inadai serogroup Lyme isolated from captured rat in Brazil and comparative analysis with human reference strain.</title>
        <authorList>
            <person name="Moreno L.Z."/>
            <person name="Loureiro A.P."/>
            <person name="Miraglia F."/>
            <person name="Kremer F.S."/>
            <person name="Eslabao M.R."/>
            <person name="Dellagostin O.A."/>
            <person name="Lilenbaum W."/>
            <person name="Moreno A.M."/>
        </authorList>
    </citation>
    <scope>NUCLEOTIDE SEQUENCE [LARGE SCALE GENOMIC DNA]</scope>
    <source>
        <strain evidence="1">M34/99</strain>
    </source>
</reference>
<dbReference type="EMBL" id="MCRM02000029">
    <property type="protein sequence ID" value="PNV72621.1"/>
    <property type="molecule type" value="Genomic_DNA"/>
</dbReference>
<keyword evidence="2" id="KW-1185">Reference proteome</keyword>
<gene>
    <name evidence="1" type="ORF">BES34_018850</name>
</gene>
<name>A0ABX4YE03_9LEPT</name>
<evidence type="ECO:0000313" key="1">
    <source>
        <dbReference type="EMBL" id="PNV72621.1"/>
    </source>
</evidence>
<dbReference type="Proteomes" id="UP000094669">
    <property type="component" value="Unassembled WGS sequence"/>
</dbReference>
<comment type="caution">
    <text evidence="1">The sequence shown here is derived from an EMBL/GenBank/DDBJ whole genome shotgun (WGS) entry which is preliminary data.</text>
</comment>
<dbReference type="RefSeq" id="WP_010412879.1">
    <property type="nucleotide sequence ID" value="NZ_MCRM02000029.1"/>
</dbReference>